<evidence type="ECO:0000256" key="1">
    <source>
        <dbReference type="ARBA" id="ARBA00004651"/>
    </source>
</evidence>
<feature type="transmembrane region" description="Helical" evidence="11">
    <location>
        <begin position="116"/>
        <end position="137"/>
    </location>
</feature>
<evidence type="ECO:0000313" key="14">
    <source>
        <dbReference type="Proteomes" id="UP000295064"/>
    </source>
</evidence>
<feature type="binding site" evidence="9">
    <location>
        <position position="412"/>
    </location>
    <ligand>
        <name>substrate</name>
    </ligand>
</feature>
<evidence type="ECO:0000256" key="7">
    <source>
        <dbReference type="ARBA" id="ARBA00023136"/>
    </source>
</evidence>
<keyword evidence="5 11" id="KW-0812">Transmembrane</keyword>
<evidence type="ECO:0000259" key="12">
    <source>
        <dbReference type="Pfam" id="PF00884"/>
    </source>
</evidence>
<feature type="domain" description="Sulfatase N-terminal" evidence="12">
    <location>
        <begin position="245"/>
        <end position="532"/>
    </location>
</feature>
<feature type="binding site" evidence="10">
    <location>
        <position position="253"/>
    </location>
    <ligand>
        <name>Mn(2+)</name>
        <dbReference type="ChEBI" id="CHEBI:29035"/>
    </ligand>
</feature>
<protein>
    <submittedName>
        <fullName evidence="13">Phosphoglycerol transferase MdoB-like AlkP superfamily enzyme</fullName>
    </submittedName>
</protein>
<dbReference type="PIRSF" id="PIRSF005091">
    <property type="entry name" value="Mmb_sulf_HI1246"/>
    <property type="match status" value="1"/>
</dbReference>
<name>A0A4R6LJQ8_9FIRM</name>
<feature type="transmembrane region" description="Helical" evidence="11">
    <location>
        <begin position="42"/>
        <end position="61"/>
    </location>
</feature>
<feature type="binding site" evidence="10">
    <location>
        <position position="473"/>
    </location>
    <ligand>
        <name>Mn(2+)</name>
        <dbReference type="ChEBI" id="CHEBI:29035"/>
    </ligand>
</feature>
<dbReference type="RefSeq" id="WP_133515736.1">
    <property type="nucleotide sequence ID" value="NZ_SNWX01000023.1"/>
</dbReference>
<dbReference type="OrthoDB" id="5901192at2"/>
<keyword evidence="9" id="KW-0464">Manganese</keyword>
<sequence>MKHLNNLSSKKKSIFFLLLIGFLLKYNYFYRYIFQTISISTLIIKNIVIILIALISFSFILKNKKRIYIVFFFYLLFTAFFFANLWYNKYFGNYLSVADMTMGQGIRPFKVLFRQLIGWIDLLFVFELPVLVYLIFFSGDFKEETSSIIKNKIYRKKVIIILLLIMVLLGVHVYQINNLYAVNSFLELYEQSTPAFVSAYGIIPLYIAEYISRQTKEPEDIKQVSEEKIVGEEELSPEYEIENIKNIIVIQLESFDEKIIGYQHNGKQVTPFLNKLRQNSLYFDNIYAQHVNGSFDAEFSFLTSLYPINKNYAFKTNDMTEFNSLVKVLKKRDYKVLAFHGNDGDFFYRNKGYSEMGFDRFYSRKDFTIKNAEIGEESYLGINDYDLFDQSLQYLEQAEKKFFAFYITVTSHTPFDFYPERFSQAEFADLDPVIVRDYFNSVYFTDRSLKTFFDGLKEKGLYKNTLFVFYADHSSDLKKESYNSGNNFYLQSNVKEPENIPLMIFHPEIEADTIHKIGTHTDIAPTILDIMGDREKPEGFLGVSLLKETENPVLFLHEMPQILYHNNLFLRMPREPEKESEFKRVALKDENTEKVSLPKSKKERIVNVINYMQEIMKKKITEEEN</sequence>
<dbReference type="Proteomes" id="UP000295064">
    <property type="component" value="Unassembled WGS sequence"/>
</dbReference>
<proteinExistence type="inferred from homology"/>
<evidence type="ECO:0000256" key="6">
    <source>
        <dbReference type="ARBA" id="ARBA00022989"/>
    </source>
</evidence>
<comment type="pathway">
    <text evidence="2">Cell wall biogenesis; lipoteichoic acid biosynthesis.</text>
</comment>
<evidence type="ECO:0000256" key="11">
    <source>
        <dbReference type="SAM" id="Phobius"/>
    </source>
</evidence>
<evidence type="ECO:0000256" key="10">
    <source>
        <dbReference type="PIRSR" id="PIRSR005091-3"/>
    </source>
</evidence>
<dbReference type="AlphaFoldDB" id="A0A4R6LJQ8"/>
<dbReference type="PANTHER" id="PTHR47371">
    <property type="entry name" value="LIPOTEICHOIC ACID SYNTHASE"/>
    <property type="match status" value="1"/>
</dbReference>
<evidence type="ECO:0000256" key="5">
    <source>
        <dbReference type="ARBA" id="ARBA00022692"/>
    </source>
</evidence>
<dbReference type="GO" id="GO:0046872">
    <property type="term" value="F:metal ion binding"/>
    <property type="evidence" value="ECO:0007669"/>
    <property type="project" value="UniProtKB-KW"/>
</dbReference>
<reference evidence="13 14" key="1">
    <citation type="submission" date="2019-03" db="EMBL/GenBank/DDBJ databases">
        <title>Subsurface microbial communities from deep shales in Ohio and West Virginia, USA.</title>
        <authorList>
            <person name="Wrighton K."/>
        </authorList>
    </citation>
    <scope>NUCLEOTIDE SEQUENCE [LARGE SCALE GENOMIC DNA]</scope>
    <source>
        <strain evidence="13 14">MA284_T2</strain>
    </source>
</reference>
<keyword evidence="9" id="KW-0479">Metal-binding</keyword>
<dbReference type="InterPro" id="IPR000917">
    <property type="entry name" value="Sulfatase_N"/>
</dbReference>
<feature type="transmembrane region" description="Helical" evidence="11">
    <location>
        <begin position="68"/>
        <end position="87"/>
    </location>
</feature>
<comment type="subcellular location">
    <subcellularLocation>
        <location evidence="1">Cell membrane</location>
        <topology evidence="1">Multi-pass membrane protein</topology>
    </subcellularLocation>
</comment>
<evidence type="ECO:0000256" key="9">
    <source>
        <dbReference type="PIRSR" id="PIRSR005091-2"/>
    </source>
</evidence>
<dbReference type="Pfam" id="PF00884">
    <property type="entry name" value="Sulfatase"/>
    <property type="match status" value="1"/>
</dbReference>
<dbReference type="SUPFAM" id="SSF53649">
    <property type="entry name" value="Alkaline phosphatase-like"/>
    <property type="match status" value="1"/>
</dbReference>
<keyword evidence="4" id="KW-1003">Cell membrane</keyword>
<dbReference type="InterPro" id="IPR050448">
    <property type="entry name" value="OpgB/LTA_synthase_biosynth"/>
</dbReference>
<feature type="active site" evidence="8">
    <location>
        <position position="294"/>
    </location>
</feature>
<feature type="transmembrane region" description="Helical" evidence="11">
    <location>
        <begin position="158"/>
        <end position="175"/>
    </location>
</feature>
<dbReference type="InterPro" id="IPR012160">
    <property type="entry name" value="LtaS-like"/>
</dbReference>
<dbReference type="Gene3D" id="3.30.1120.170">
    <property type="match status" value="1"/>
</dbReference>
<gene>
    <name evidence="13" type="ORF">DFR79_12336</name>
</gene>
<organism evidence="13 14">
    <name type="scientific">Halanaerobium saccharolyticum</name>
    <dbReference type="NCBI Taxonomy" id="43595"/>
    <lineage>
        <taxon>Bacteria</taxon>
        <taxon>Bacillati</taxon>
        <taxon>Bacillota</taxon>
        <taxon>Clostridia</taxon>
        <taxon>Halanaerobiales</taxon>
        <taxon>Halanaerobiaceae</taxon>
        <taxon>Halanaerobium</taxon>
    </lineage>
</organism>
<dbReference type="CDD" id="cd16015">
    <property type="entry name" value="LTA_synthase"/>
    <property type="match status" value="1"/>
</dbReference>
<dbReference type="GO" id="GO:0016740">
    <property type="term" value="F:transferase activity"/>
    <property type="evidence" value="ECO:0007669"/>
    <property type="project" value="UniProtKB-KW"/>
</dbReference>
<feature type="binding site" evidence="10">
    <location>
        <position position="472"/>
    </location>
    <ligand>
        <name>Mn(2+)</name>
        <dbReference type="ChEBI" id="CHEBI:29035"/>
    </ligand>
</feature>
<evidence type="ECO:0000256" key="3">
    <source>
        <dbReference type="ARBA" id="ARBA00009983"/>
    </source>
</evidence>
<dbReference type="Gene3D" id="3.40.720.10">
    <property type="entry name" value="Alkaline Phosphatase, subunit A"/>
    <property type="match status" value="1"/>
</dbReference>
<evidence type="ECO:0000313" key="13">
    <source>
        <dbReference type="EMBL" id="TDO83496.1"/>
    </source>
</evidence>
<accession>A0A4R6LJQ8</accession>
<keyword evidence="13" id="KW-0808">Transferase</keyword>
<dbReference type="EMBL" id="SNWX01000023">
    <property type="protein sequence ID" value="TDO83496.1"/>
    <property type="molecule type" value="Genomic_DNA"/>
</dbReference>
<evidence type="ECO:0000256" key="4">
    <source>
        <dbReference type="ARBA" id="ARBA00022475"/>
    </source>
</evidence>
<dbReference type="PANTHER" id="PTHR47371:SF3">
    <property type="entry name" value="PHOSPHOGLYCEROL TRANSFERASE I"/>
    <property type="match status" value="1"/>
</dbReference>
<comment type="similarity">
    <text evidence="3">Belongs to the LTA synthase family.</text>
</comment>
<feature type="transmembrane region" description="Helical" evidence="11">
    <location>
        <begin position="12"/>
        <end position="30"/>
    </location>
</feature>
<dbReference type="InterPro" id="IPR017850">
    <property type="entry name" value="Alkaline_phosphatase_core_sf"/>
</dbReference>
<keyword evidence="6 11" id="KW-1133">Transmembrane helix</keyword>
<comment type="caution">
    <text evidence="13">The sequence shown here is derived from an EMBL/GenBank/DDBJ whole genome shotgun (WGS) entry which is preliminary data.</text>
</comment>
<evidence type="ECO:0000256" key="2">
    <source>
        <dbReference type="ARBA" id="ARBA00004936"/>
    </source>
</evidence>
<evidence type="ECO:0000256" key="8">
    <source>
        <dbReference type="PIRSR" id="PIRSR005091-1"/>
    </source>
</evidence>
<dbReference type="GO" id="GO:0005886">
    <property type="term" value="C:plasma membrane"/>
    <property type="evidence" value="ECO:0007669"/>
    <property type="project" value="UniProtKB-SubCell"/>
</dbReference>
<keyword evidence="7 11" id="KW-0472">Membrane</keyword>